<dbReference type="PANTHER" id="PTHR30558:SF13">
    <property type="entry name" value="BIOPOLYMER TRANSPORT PROTEIN EXBD2"/>
    <property type="match status" value="1"/>
</dbReference>
<reference evidence="9 10" key="1">
    <citation type="submission" date="2018-04" db="EMBL/GenBank/DDBJ databases">
        <title>Novel species isolated from glacier.</title>
        <authorList>
            <person name="Liu Q."/>
            <person name="Xin Y.-H."/>
        </authorList>
    </citation>
    <scope>NUCLEOTIDE SEQUENCE [LARGE SCALE GENOMIC DNA]</scope>
    <source>
        <strain evidence="9 10">GT1R17</strain>
    </source>
</reference>
<evidence type="ECO:0000256" key="2">
    <source>
        <dbReference type="ARBA" id="ARBA00005811"/>
    </source>
</evidence>
<evidence type="ECO:0000256" key="8">
    <source>
        <dbReference type="SAM" id="Phobius"/>
    </source>
</evidence>
<evidence type="ECO:0000256" key="1">
    <source>
        <dbReference type="ARBA" id="ARBA00004162"/>
    </source>
</evidence>
<keyword evidence="5 8" id="KW-1133">Transmembrane helix</keyword>
<dbReference type="GO" id="GO:0022857">
    <property type="term" value="F:transmembrane transporter activity"/>
    <property type="evidence" value="ECO:0007669"/>
    <property type="project" value="InterPro"/>
</dbReference>
<keyword evidence="3" id="KW-1003">Cell membrane</keyword>
<dbReference type="InterPro" id="IPR003400">
    <property type="entry name" value="ExbD"/>
</dbReference>
<dbReference type="Pfam" id="PF02472">
    <property type="entry name" value="ExbD"/>
    <property type="match status" value="1"/>
</dbReference>
<keyword evidence="7" id="KW-0653">Protein transport</keyword>
<evidence type="ECO:0000256" key="6">
    <source>
        <dbReference type="ARBA" id="ARBA00023136"/>
    </source>
</evidence>
<sequence length="143" mass="15577">MRLRRHTREEEEDGDTGIDLAPMLDFVLNLLIFFIITAVFVKETGITLSRPAPSNQEQQKKPDEKGTLFVAVHGDGTISIDKRIIDPGAVRANVERFHAEKPEGPVVVVANVKSPTGVVVKVMDQVRLGGVYNVSIAPSSSGE</sequence>
<evidence type="ECO:0000313" key="9">
    <source>
        <dbReference type="EMBL" id="PTU27703.1"/>
    </source>
</evidence>
<gene>
    <name evidence="9" type="ORF">CJD38_18245</name>
</gene>
<evidence type="ECO:0000256" key="3">
    <source>
        <dbReference type="ARBA" id="ARBA00022475"/>
    </source>
</evidence>
<proteinExistence type="inferred from homology"/>
<accession>A0A2T5MB25</accession>
<comment type="similarity">
    <text evidence="2 7">Belongs to the ExbD/TolR family.</text>
</comment>
<keyword evidence="7" id="KW-0813">Transport</keyword>
<feature type="transmembrane region" description="Helical" evidence="8">
    <location>
        <begin position="20"/>
        <end position="41"/>
    </location>
</feature>
<name>A0A2T5MB25_9GAMM</name>
<comment type="subcellular location">
    <subcellularLocation>
        <location evidence="1">Cell membrane</location>
        <topology evidence="1">Single-pass membrane protein</topology>
    </subcellularLocation>
    <subcellularLocation>
        <location evidence="7">Cell membrane</location>
        <topology evidence="7">Single-pass type II membrane protein</topology>
    </subcellularLocation>
</comment>
<evidence type="ECO:0000256" key="7">
    <source>
        <dbReference type="RuleBase" id="RU003879"/>
    </source>
</evidence>
<dbReference type="AlphaFoldDB" id="A0A2T5MB25"/>
<dbReference type="GO" id="GO:0005886">
    <property type="term" value="C:plasma membrane"/>
    <property type="evidence" value="ECO:0007669"/>
    <property type="project" value="UniProtKB-SubCell"/>
</dbReference>
<dbReference type="PANTHER" id="PTHR30558">
    <property type="entry name" value="EXBD MEMBRANE COMPONENT OF PMF-DRIVEN MACROMOLECULE IMPORT SYSTEM"/>
    <property type="match status" value="1"/>
</dbReference>
<evidence type="ECO:0000313" key="10">
    <source>
        <dbReference type="Proteomes" id="UP000244248"/>
    </source>
</evidence>
<dbReference type="EMBL" id="QANS01000016">
    <property type="protein sequence ID" value="PTU27703.1"/>
    <property type="molecule type" value="Genomic_DNA"/>
</dbReference>
<evidence type="ECO:0000256" key="5">
    <source>
        <dbReference type="ARBA" id="ARBA00022989"/>
    </source>
</evidence>
<dbReference type="Proteomes" id="UP000244248">
    <property type="component" value="Unassembled WGS sequence"/>
</dbReference>
<dbReference type="OrthoDB" id="9793581at2"/>
<dbReference type="GO" id="GO:0015031">
    <property type="term" value="P:protein transport"/>
    <property type="evidence" value="ECO:0007669"/>
    <property type="project" value="UniProtKB-KW"/>
</dbReference>
<dbReference type="RefSeq" id="WP_107941920.1">
    <property type="nucleotide sequence ID" value="NZ_QANS01000016.1"/>
</dbReference>
<dbReference type="Gene3D" id="3.30.420.270">
    <property type="match status" value="1"/>
</dbReference>
<keyword evidence="4 7" id="KW-0812">Transmembrane</keyword>
<keyword evidence="10" id="KW-1185">Reference proteome</keyword>
<protein>
    <submittedName>
        <fullName evidence="9">Biopolymer transporter ExbD</fullName>
    </submittedName>
</protein>
<comment type="caution">
    <text evidence="9">The sequence shown here is derived from an EMBL/GenBank/DDBJ whole genome shotgun (WGS) entry which is preliminary data.</text>
</comment>
<organism evidence="9 10">
    <name type="scientific">Stenotrophobium rhamnosiphilum</name>
    <dbReference type="NCBI Taxonomy" id="2029166"/>
    <lineage>
        <taxon>Bacteria</taxon>
        <taxon>Pseudomonadati</taxon>
        <taxon>Pseudomonadota</taxon>
        <taxon>Gammaproteobacteria</taxon>
        <taxon>Nevskiales</taxon>
        <taxon>Nevskiaceae</taxon>
        <taxon>Stenotrophobium</taxon>
    </lineage>
</organism>
<keyword evidence="6 8" id="KW-0472">Membrane</keyword>
<evidence type="ECO:0000256" key="4">
    <source>
        <dbReference type="ARBA" id="ARBA00022692"/>
    </source>
</evidence>